<evidence type="ECO:0008006" key="3">
    <source>
        <dbReference type="Google" id="ProtNLM"/>
    </source>
</evidence>
<evidence type="ECO:0000313" key="1">
    <source>
        <dbReference type="EMBL" id="KAD2805248.1"/>
    </source>
</evidence>
<protein>
    <recommendedName>
        <fullName evidence="3">ARM repeat superfamily protein</fullName>
    </recommendedName>
</protein>
<accession>A0A5N6LUH9</accession>
<dbReference type="SUPFAM" id="SSF48371">
    <property type="entry name" value="ARM repeat"/>
    <property type="match status" value="1"/>
</dbReference>
<gene>
    <name evidence="1" type="ORF">E3N88_38625</name>
</gene>
<organism evidence="1 2">
    <name type="scientific">Mikania micrantha</name>
    <name type="common">bitter vine</name>
    <dbReference type="NCBI Taxonomy" id="192012"/>
    <lineage>
        <taxon>Eukaryota</taxon>
        <taxon>Viridiplantae</taxon>
        <taxon>Streptophyta</taxon>
        <taxon>Embryophyta</taxon>
        <taxon>Tracheophyta</taxon>
        <taxon>Spermatophyta</taxon>
        <taxon>Magnoliopsida</taxon>
        <taxon>eudicotyledons</taxon>
        <taxon>Gunneridae</taxon>
        <taxon>Pentapetalae</taxon>
        <taxon>asterids</taxon>
        <taxon>campanulids</taxon>
        <taxon>Asterales</taxon>
        <taxon>Asteraceae</taxon>
        <taxon>Asteroideae</taxon>
        <taxon>Heliantheae alliance</taxon>
        <taxon>Eupatorieae</taxon>
        <taxon>Mikania</taxon>
    </lineage>
</organism>
<reference evidence="1 2" key="1">
    <citation type="submission" date="2019-05" db="EMBL/GenBank/DDBJ databases">
        <title>Mikania micrantha, genome provides insights into the molecular mechanism of rapid growth.</title>
        <authorList>
            <person name="Liu B."/>
        </authorList>
    </citation>
    <scope>NUCLEOTIDE SEQUENCE [LARGE SCALE GENOMIC DNA]</scope>
    <source>
        <strain evidence="1">NLD-2019</strain>
        <tissue evidence="1">Leaf</tissue>
    </source>
</reference>
<comment type="caution">
    <text evidence="1">The sequence shown here is derived from an EMBL/GenBank/DDBJ whole genome shotgun (WGS) entry which is preliminary data.</text>
</comment>
<dbReference type="AlphaFoldDB" id="A0A5N6LUH9"/>
<dbReference type="PANTHER" id="PTHR47673">
    <property type="entry name" value="ARM REPEAT SUPERFAMILY PROTEIN"/>
    <property type="match status" value="1"/>
</dbReference>
<evidence type="ECO:0000313" key="2">
    <source>
        <dbReference type="Proteomes" id="UP000326396"/>
    </source>
</evidence>
<proteinExistence type="predicted"/>
<dbReference type="EMBL" id="SZYD01000018">
    <property type="protein sequence ID" value="KAD2805248.1"/>
    <property type="molecule type" value="Genomic_DNA"/>
</dbReference>
<dbReference type="Proteomes" id="UP000326396">
    <property type="component" value="Linkage Group LG8"/>
</dbReference>
<keyword evidence="2" id="KW-1185">Reference proteome</keyword>
<dbReference type="OrthoDB" id="2017266at2759"/>
<sequence length="318" mass="35254">MPEDLSACGNIVAVANPKVRERGDRNSQVCGMGRDTTARAKPVRGPAEPYSAHTTLAGSHHRRFGNFPPPPSCGSAEPELRLELPSAAPFCAPQIRDSNAPRHHRFELPPLSRVVNAELFFPFAITVKMRNLAAQISFYLCRRKPVNVRSRPFSSSSHERGFPDERAMEEEAERKIGWLFKLIFAGTATIVGYNIFPYLGDNLIQQSVSLLDVKDPLFKRMGASRLTRFATDDERRMKIVEMGGAQKLVEMLGAAKDDPTRKEALNAIVAIAHSDEAAGALHSAGAISVIMDTKSAEDEEIEKYKEKLLKRFRGIKQV</sequence>
<dbReference type="Gene3D" id="1.25.10.10">
    <property type="entry name" value="Leucine-rich Repeat Variant"/>
    <property type="match status" value="1"/>
</dbReference>
<name>A0A5N6LUH9_9ASTR</name>
<dbReference type="InterPro" id="IPR016024">
    <property type="entry name" value="ARM-type_fold"/>
</dbReference>
<dbReference type="PANTHER" id="PTHR47673:SF1">
    <property type="entry name" value="ARM REPEAT SUPERFAMILY PROTEIN"/>
    <property type="match status" value="1"/>
</dbReference>
<dbReference type="InterPro" id="IPR011989">
    <property type="entry name" value="ARM-like"/>
</dbReference>